<evidence type="ECO:0000313" key="2">
    <source>
        <dbReference type="Proteomes" id="UP000595053"/>
    </source>
</evidence>
<sequence>MEKIERPLMGVALVFAIVMTVVGWYTAIRVGGEPAVVIPAILGTLAVAGGIWGWLREAPYWVAGGALGAGVLFPTVAGTIPMIIGFVLFILLVTLKIFNSTMDDGR</sequence>
<proteinExistence type="predicted"/>
<accession>A0A8A5UDP2</accession>
<organism evidence="1 2">
    <name type="scientific">Trueperella pecoris</name>
    <dbReference type="NCBI Taxonomy" id="2733571"/>
    <lineage>
        <taxon>Bacteria</taxon>
        <taxon>Bacillati</taxon>
        <taxon>Actinomycetota</taxon>
        <taxon>Actinomycetes</taxon>
        <taxon>Actinomycetales</taxon>
        <taxon>Actinomycetaceae</taxon>
        <taxon>Trueperella</taxon>
    </lineage>
</organism>
<keyword evidence="2" id="KW-1185">Reference proteome</keyword>
<protein>
    <submittedName>
        <fullName evidence="1">Uncharacterized protein</fullName>
    </submittedName>
</protein>
<evidence type="ECO:0000313" key="1">
    <source>
        <dbReference type="EMBL" id="QOR44937.1"/>
    </source>
</evidence>
<gene>
    <name evidence="1" type="ORF">INS88_06470</name>
</gene>
<dbReference type="EMBL" id="CP063213">
    <property type="protein sequence ID" value="QOR44937.1"/>
    <property type="molecule type" value="Genomic_DNA"/>
</dbReference>
<reference evidence="1 2" key="1">
    <citation type="submission" date="2020-10" db="EMBL/GenBank/DDBJ databases">
        <title>Trueperella pecoris sp. nov. isolated from bovine and porcine specimens.</title>
        <authorList>
            <person name="Schoenecker L."/>
            <person name="Schnydrig P."/>
            <person name="Brodard I."/>
            <person name="Thomann A."/>
            <person name="Hemphill A."/>
            <person name="Rodriguez-Campos S."/>
            <person name="Perreten V."/>
            <person name="Jores J."/>
            <person name="Kittl S."/>
        </authorList>
    </citation>
    <scope>NUCLEOTIDE SEQUENCE [LARGE SCALE GENOMIC DNA]</scope>
    <source>
        <strain evidence="1 2">15A0121</strain>
    </source>
</reference>
<dbReference type="RefSeq" id="WP_197550738.1">
    <property type="nucleotide sequence ID" value="NZ_CP063213.1"/>
</dbReference>
<name>A0A7M1QUU9_9ACTO</name>
<dbReference type="AlphaFoldDB" id="A0A7M1QUU9"/>
<dbReference type="Proteomes" id="UP000595053">
    <property type="component" value="Chromosome"/>
</dbReference>
<accession>A0A7M1QUU9</accession>